<dbReference type="OrthoDB" id="4870834at2759"/>
<name>A0A167BMS7_9HYPO</name>
<feature type="domain" description="Gfd2/YDR514C-like C-terminal" evidence="2">
    <location>
        <begin position="75"/>
        <end position="219"/>
    </location>
</feature>
<dbReference type="GO" id="GO:0005634">
    <property type="term" value="C:nucleus"/>
    <property type="evidence" value="ECO:0007669"/>
    <property type="project" value="TreeGrafter"/>
</dbReference>
<dbReference type="PANTHER" id="PTHR28083">
    <property type="entry name" value="GOOD FOR FULL DBP5 ACTIVITY PROTEIN 2"/>
    <property type="match status" value="1"/>
</dbReference>
<comment type="caution">
    <text evidence="3">The sequence shown here is derived from an EMBL/GenBank/DDBJ whole genome shotgun (WGS) entry which is preliminary data.</text>
</comment>
<dbReference type="InterPro" id="IPR040151">
    <property type="entry name" value="Gfd2/YDR514C-like"/>
</dbReference>
<dbReference type="SUPFAM" id="SSF53098">
    <property type="entry name" value="Ribonuclease H-like"/>
    <property type="match status" value="1"/>
</dbReference>
<organism evidence="3 4">
    <name type="scientific">Beauveria brongniartii RCEF 3172</name>
    <dbReference type="NCBI Taxonomy" id="1081107"/>
    <lineage>
        <taxon>Eukaryota</taxon>
        <taxon>Fungi</taxon>
        <taxon>Dikarya</taxon>
        <taxon>Ascomycota</taxon>
        <taxon>Pezizomycotina</taxon>
        <taxon>Sordariomycetes</taxon>
        <taxon>Hypocreomycetidae</taxon>
        <taxon>Hypocreales</taxon>
        <taxon>Cordycipitaceae</taxon>
        <taxon>Beauveria</taxon>
        <taxon>Beauveria brongniartii</taxon>
    </lineage>
</organism>
<dbReference type="EMBL" id="AZHA01000020">
    <property type="protein sequence ID" value="OAA40212.1"/>
    <property type="molecule type" value="Genomic_DNA"/>
</dbReference>
<protein>
    <submittedName>
        <fullName evidence="3">QDE-2-interacting protein</fullName>
    </submittedName>
</protein>
<dbReference type="InterPro" id="IPR012337">
    <property type="entry name" value="RNaseH-like_sf"/>
</dbReference>
<evidence type="ECO:0000313" key="4">
    <source>
        <dbReference type="Proteomes" id="UP000076863"/>
    </source>
</evidence>
<feature type="region of interest" description="Disordered" evidence="1">
    <location>
        <begin position="297"/>
        <end position="336"/>
    </location>
</feature>
<evidence type="ECO:0000256" key="1">
    <source>
        <dbReference type="SAM" id="MobiDB-lite"/>
    </source>
</evidence>
<keyword evidence="4" id="KW-1185">Reference proteome</keyword>
<proteinExistence type="predicted"/>
<evidence type="ECO:0000313" key="3">
    <source>
        <dbReference type="EMBL" id="OAA40212.1"/>
    </source>
</evidence>
<evidence type="ECO:0000259" key="2">
    <source>
        <dbReference type="Pfam" id="PF21762"/>
    </source>
</evidence>
<reference evidence="3 4" key="1">
    <citation type="journal article" date="2016" name="Genome Biol. Evol.">
        <title>Divergent and convergent evolution of fungal pathogenicity.</title>
        <authorList>
            <person name="Shang Y."/>
            <person name="Xiao G."/>
            <person name="Zheng P."/>
            <person name="Cen K."/>
            <person name="Zhan S."/>
            <person name="Wang C."/>
        </authorList>
    </citation>
    <scope>NUCLEOTIDE SEQUENCE [LARGE SCALE GENOMIC DNA]</scope>
    <source>
        <strain evidence="3 4">RCEF 3172</strain>
    </source>
</reference>
<sequence>MSVDSIGQLGILREENIALRQMMGYNVDSLEAPPYEIPQIGQFIPGTSIKDVLVVAIDIDNPRCCLPLQDRSYHIGLSILDTRCLASRIDDVSKTIMSYQFINDNSKSCRTAKKRFLFGETETMLLSNLALRLTEPVKGSDYVLVGHGINEDIKLLNQLHPDIAGNAAYYFDTVKVAQFPLKLYYRYSLEKLLDELGIKYANLHAAGNDAHFALKALLMLAVRDGLPEQHRETLGHREELFLALETIAHAPVQLPVWTDEPLPPTVPAQKKKKMGVKAKGRLKRERRAIRRAFQNLPLADTTMASSDEEGPDHSLQGNVKSAALRSGENDESTVEI</sequence>
<gene>
    <name evidence="3" type="ORF">BBO_06270</name>
</gene>
<dbReference type="AlphaFoldDB" id="A0A167BMS7"/>
<accession>A0A167BMS7</accession>
<dbReference type="GO" id="GO:0003676">
    <property type="term" value="F:nucleic acid binding"/>
    <property type="evidence" value="ECO:0007669"/>
    <property type="project" value="InterPro"/>
</dbReference>
<dbReference type="Gene3D" id="3.30.420.10">
    <property type="entry name" value="Ribonuclease H-like superfamily/Ribonuclease H"/>
    <property type="match status" value="1"/>
</dbReference>
<dbReference type="PANTHER" id="PTHR28083:SF1">
    <property type="entry name" value="GOOD FOR FULL DBP5 ACTIVITY PROTEIN 2"/>
    <property type="match status" value="1"/>
</dbReference>
<dbReference type="Pfam" id="PF21762">
    <property type="entry name" value="DEDDh_C"/>
    <property type="match status" value="1"/>
</dbReference>
<dbReference type="InterPro" id="IPR036397">
    <property type="entry name" value="RNaseH_sf"/>
</dbReference>
<dbReference type="InterPro" id="IPR048519">
    <property type="entry name" value="Gfd2/YDR514C-like_C"/>
</dbReference>
<dbReference type="Proteomes" id="UP000076863">
    <property type="component" value="Unassembled WGS sequence"/>
</dbReference>